<dbReference type="SUPFAM" id="SSF52172">
    <property type="entry name" value="CheY-like"/>
    <property type="match status" value="1"/>
</dbReference>
<dbReference type="InterPro" id="IPR052893">
    <property type="entry name" value="TCS_response_regulator"/>
</dbReference>
<name>A0AAE3EV79_9FLAO</name>
<dbReference type="AlphaFoldDB" id="A0AAE3EV79"/>
<gene>
    <name evidence="3" type="ORF">K8352_06120</name>
</gene>
<dbReference type="EMBL" id="JAIRBC010000007">
    <property type="protein sequence ID" value="MCG2460316.1"/>
    <property type="molecule type" value="Genomic_DNA"/>
</dbReference>
<dbReference type="Proteomes" id="UP001200642">
    <property type="component" value="Unassembled WGS sequence"/>
</dbReference>
<evidence type="ECO:0000256" key="1">
    <source>
        <dbReference type="PROSITE-ProRule" id="PRU00169"/>
    </source>
</evidence>
<dbReference type="PANTHER" id="PTHR44520:SF1">
    <property type="entry name" value="TWO-COMPONENT SYSTEM REGULATORY PROTEIN"/>
    <property type="match status" value="1"/>
</dbReference>
<keyword evidence="4" id="KW-1185">Reference proteome</keyword>
<proteinExistence type="predicted"/>
<comment type="caution">
    <text evidence="3">The sequence shown here is derived from an EMBL/GenBank/DDBJ whole genome shotgun (WGS) entry which is preliminary data.</text>
</comment>
<dbReference type="Gene3D" id="3.40.50.2300">
    <property type="match status" value="1"/>
</dbReference>
<evidence type="ECO:0000259" key="2">
    <source>
        <dbReference type="PROSITE" id="PS50110"/>
    </source>
</evidence>
<dbReference type="Pfam" id="PF00072">
    <property type="entry name" value="Response_reg"/>
    <property type="match status" value="1"/>
</dbReference>
<dbReference type="SMART" id="SM00448">
    <property type="entry name" value="REC"/>
    <property type="match status" value="1"/>
</dbReference>
<feature type="domain" description="Response regulatory" evidence="2">
    <location>
        <begin position="7"/>
        <end position="128"/>
    </location>
</feature>
<reference evidence="3" key="1">
    <citation type="submission" date="2023-02" db="EMBL/GenBank/DDBJ databases">
        <title>Genome of Flavobacteriaceae gen. nov. sp. strain F89.</title>
        <authorList>
            <person name="Wang Y."/>
        </authorList>
    </citation>
    <scope>NUCLEOTIDE SEQUENCE</scope>
    <source>
        <strain evidence="3">F89</strain>
    </source>
</reference>
<feature type="modified residue" description="4-aspartylphosphate" evidence="1">
    <location>
        <position position="61"/>
    </location>
</feature>
<dbReference type="RefSeq" id="WP_317901461.1">
    <property type="nucleotide sequence ID" value="NZ_JAIRBC010000007.1"/>
</dbReference>
<dbReference type="InterPro" id="IPR011006">
    <property type="entry name" value="CheY-like_superfamily"/>
</dbReference>
<evidence type="ECO:0000313" key="3">
    <source>
        <dbReference type="EMBL" id="MCG2460316.1"/>
    </source>
</evidence>
<dbReference type="PANTHER" id="PTHR44520">
    <property type="entry name" value="RESPONSE REGULATOR RCP1-RELATED"/>
    <property type="match status" value="1"/>
</dbReference>
<organism evidence="3 4">
    <name type="scientific">Cerina litoralis</name>
    <dbReference type="NCBI Taxonomy" id="2874477"/>
    <lineage>
        <taxon>Bacteria</taxon>
        <taxon>Pseudomonadati</taxon>
        <taxon>Bacteroidota</taxon>
        <taxon>Flavobacteriia</taxon>
        <taxon>Flavobacteriales</taxon>
        <taxon>Flavobacteriaceae</taxon>
        <taxon>Cerina</taxon>
    </lineage>
</organism>
<sequence>MENTFKKIILVDDDPDDRDIFSDAFQNLKLQAELLLLESGHQFMDYMEKIDLAIPTIVFLDLNMPIISGLDCLKYLREKIADTNYFVTIYSTSASERDMEKAYLLGANGYLKKPTGFRQLQDMMLKTIKTGSTIKDTPLSRAEFLLNGKEQKDK</sequence>
<dbReference type="PROSITE" id="PS50110">
    <property type="entry name" value="RESPONSE_REGULATORY"/>
    <property type="match status" value="1"/>
</dbReference>
<keyword evidence="1" id="KW-0597">Phosphoprotein</keyword>
<dbReference type="GO" id="GO:0000160">
    <property type="term" value="P:phosphorelay signal transduction system"/>
    <property type="evidence" value="ECO:0007669"/>
    <property type="project" value="InterPro"/>
</dbReference>
<dbReference type="InterPro" id="IPR001789">
    <property type="entry name" value="Sig_transdc_resp-reg_receiver"/>
</dbReference>
<protein>
    <submittedName>
        <fullName evidence="3">Response regulator</fullName>
    </submittedName>
</protein>
<accession>A0AAE3EV79</accession>
<evidence type="ECO:0000313" key="4">
    <source>
        <dbReference type="Proteomes" id="UP001200642"/>
    </source>
</evidence>